<organism evidence="1 2">
    <name type="scientific">Puccinia striiformis f. sp. tritici</name>
    <dbReference type="NCBI Taxonomy" id="168172"/>
    <lineage>
        <taxon>Eukaryota</taxon>
        <taxon>Fungi</taxon>
        <taxon>Dikarya</taxon>
        <taxon>Basidiomycota</taxon>
        <taxon>Pucciniomycotina</taxon>
        <taxon>Pucciniomycetes</taxon>
        <taxon>Pucciniales</taxon>
        <taxon>Pucciniaceae</taxon>
        <taxon>Puccinia</taxon>
    </lineage>
</organism>
<reference evidence="2" key="2">
    <citation type="journal article" date="2018" name="Mol. Plant Microbe Interact.">
        <title>Genome sequence resources for the wheat stripe rust pathogen (Puccinia striiformis f. sp. tritici) and the barley stripe rust pathogen (Puccinia striiformis f. sp. hordei).</title>
        <authorList>
            <person name="Xia C."/>
            <person name="Wang M."/>
            <person name="Yin C."/>
            <person name="Cornejo O.E."/>
            <person name="Hulbert S.H."/>
            <person name="Chen X."/>
        </authorList>
    </citation>
    <scope>NUCLEOTIDE SEQUENCE [LARGE SCALE GENOMIC DNA]</scope>
    <source>
        <strain evidence="2">93-210</strain>
    </source>
</reference>
<name>A0ACC0DQL5_9BASI</name>
<dbReference type="Proteomes" id="UP001060170">
    <property type="component" value="Chromosome 17"/>
</dbReference>
<proteinExistence type="predicted"/>
<protein>
    <submittedName>
        <fullName evidence="1">Uncharacterized protein</fullName>
    </submittedName>
</protein>
<reference evidence="2" key="1">
    <citation type="journal article" date="2018" name="BMC Genomics">
        <title>Genomic insights into host adaptation between the wheat stripe rust pathogen (Puccinia striiformis f. sp. tritici) and the barley stripe rust pathogen (Puccinia striiformis f. sp. hordei).</title>
        <authorList>
            <person name="Xia C."/>
            <person name="Wang M."/>
            <person name="Yin C."/>
            <person name="Cornejo O.E."/>
            <person name="Hulbert S.H."/>
            <person name="Chen X."/>
        </authorList>
    </citation>
    <scope>NUCLEOTIDE SEQUENCE [LARGE SCALE GENOMIC DNA]</scope>
    <source>
        <strain evidence="2">93-210</strain>
    </source>
</reference>
<sequence length="2756" mass="311800">MTFASRFLTRYIHTTKPNARIWSNKYEKHNISVSSLSHPLENPSNIPSYSFQNLPDDSFDISGDFSDQLSDSSPSWHSVAASPPPTPAEVSTPSASSPHIPIPPLSLSCISSTLPRSNYPHPSNLSPSRALLFHSWLRQRSSLAPGPIDQNRPIPTSTPSPLSPFPHPLSMSDQAEQPPAQEEFSTQAQLVALRGEFTDLKTSLSGFLTQMREIHNPPPPPVRNLPPHQQTQQPPPVNTHSFHDQFSRPFEHVPAAQTAPSPVPPPSQPGNPQGVPVFDNVDPTAAQPFRSVEPTKLVEVWFTGKPTELIDFLKNICTFLSPREMYFTLYKQMIIWVSLHFGFPPSERRREPSRSQNWFKSLIQQNTWDQKITNPYADLERLPFILPALSLWDAFEDCLIESFGDKFMAQTAKAALEACVQGSTWVDDYNSCFDIISRVESLIWRAVPTLARKMRMASEAARDLEIIASFSAPDSTGKTVPCNVPLYQHPNAHHQASDAMEVNAAIYSHFRPPTPFEALFKRVCLAQRVCFRCLKRTSPPLHSGPSTCPNTLASLAEKEKYVERSPRDPFVNEPPLPPPTPPPPAPGYNEVYDNLLEAELATVKVRLDTSRAGRIMVPVSLQVSPTRSVLASVLVDTGAMANFINKKFVEDHQLSTRLRKTPIRCVGFDGNEGVGGMVTHDWAGRIHLASVNTSTSVPFPGSFGVTCLGSVDAMFGLPWLDHQTWKASGSSSGGHRFTLGTSEIFVVDAHTLGDELEGKVPPPSHSGFSLPREFRRSPEHPVYSIIRTGFPAGPRVRFRPEPSPRPTSTPLDYSPEVDNPPSIDHSPENRLQPSISTSNQRSINRTTPTDIYPPPRKNILTELLPPIQDNKLTQSLTPDENIILINHYLTVVKQQRADNPPPPPFIDPLSTKERLDGIIRNVLANQEAELDHRIFFNQSLLQTITRRDLLFKFMVHVTNELINDPRPTLHSKDFDAVTFKKRFEALEKALNSDRLNSLQEKNNTANFNARFEEYKAALIQAQEVEVQATQKGDKTIIPTSKILKLETRREPLNETIPQVTGNIHLDKHLAQTSVTEKPANKKDKATKKKLLPLDSSIGDLSISSFTTEPYFEDLEPTLDLPNLVLKKITPKRALPVISDSESEEDISIDHPSSPVLKKIACKPELPILSDSEDELDEGPIIPTLNPSTLIQNDEPSKLDEPIKVLKTPKGTTKHPGSLGIIREPLSSDKSRASSEMESESKDKIPEAEIIRILIKKQVKIHARYLKAISNKDKKTILDQAQQNQLILQKLIPNKEIESYVNGWNPWVEKKKVFPAPPKNKKRPKFDKRNQPRQSGSNRPDRTHSNYNREPTRSTNSRIQNHSNTSRNQGRPNNNPRQTHSNHQGNDKHQGEESEDLEDEVNNSQSLQSKTLSSLSTINHNITTLEANHDVNSSKLLRVVEKCYVKTAKTLSEISDQLSDPLPVQMGPLEKSLVYHLKKEIDKDLPPHQTQSIKEDDDRGPRLTEKEVGKLLPPLTEWVSFSGEGEYDYVEFIQYRDLILETYWAKEDIVVVRLPRLFRGVATVWWKTKSAAMGKASWQTWKDRMKAQFNTSTWRSKMKEAFRKEKLDPSVHVISTWCVAQHRRLECISPGLSLKEINEEILERCPGTLANSVNCRLPDLNVDLTVLINTMEDIVTKVNRDRKPFKENSYKRTGAPENPLPDNKKETPPPRRTPASGECFNCGEKGHRRQDCPKPQKKIMEVDGELQPEDPAESDSEPSSDLELMPTTPDENYRYEVIHADIGDDICINSIQGESSLPQQWDPNMKVGHISDAKLLVTKPEKGRSYTLGKTSYTSVIFEGKMIKTLLDIGAFCSCTSSSFLEECYPEWQSHLLPVPRAKFSSCNSAMKALGIVSMPLIFPHSKGSLRLIIELVVMEDALCDYLILGNDAFCMYGIDIFQSRDRFYTIGGDWKRKFQICHIKTTTTEEVTTNNVELLHEITSFESEYLSQASLSHLLSDQQKKDILQVCFESKEAFCTTEEPIGNITGHDMKLELTVSSPYPPILRRPPYPSSPKSREALTTHIQELLDLKVIRKVGHNEQVDITTPVIIAWHNDKSRMVGDFRCLNNYTKADYYPIPRIDHSLHNLSKAKYITAMDVLKGFHQIPIHPESRKFMRIICHLGIYEYLRMPFGIKNAPSHFQRMMDSVFGSFIRQGWMMVYIDDILIYSDDWDTHVQKIKTVLTTATATGLKMSIKKCNFGYGELKALGHIVSGLSLAIDQNKVAAVLLKPMPQNITEMQSFLGFCSYYRQYIENFALKTKSLYELCTKDTIYEMTHDRVVRFEELRIAMTSAPVLAQPDYDKPFILYIDACLDGLGAALHQEFLIDDKRIEKPILFISRQIRDAEKRYGASQMECLALVWSLEKLHYYLEGSKFVVITDCTAVRTLMHMKTPNRHMLRWQIAIQQYRGSMTIVHKSGSKHQNADGLSRWALPNTPDNPAYVSEDEDIFPILGIHACDLDSAFYEVVKQSYSSNCELNTLINILTTNNNNPELIASLPKELAQHYQLGKFSLLDGLLYFRHTHSSVIVLNDKKHILSILSECHDGITSAHLSEERTLEKVKQTAWWIDWKKQVHQYCSTCDICQKTNKQTGKRYGLLQKISEPKNRWEVINMDFVTGLPPGGSYSYNSVLVVVDRYSKRARFLPNHKDDTAMEVALLFWNRIMAEVGIPKIIISDRDPKFTSEFWRNLHDMLGTKLAFSTAYHPQTDGVVILQSPSNNQ</sequence>
<comment type="caution">
    <text evidence="1">The sequence shown here is derived from an EMBL/GenBank/DDBJ whole genome shotgun (WGS) entry which is preliminary data.</text>
</comment>
<accession>A0ACC0DQL5</accession>
<evidence type="ECO:0000313" key="2">
    <source>
        <dbReference type="Proteomes" id="UP001060170"/>
    </source>
</evidence>
<evidence type="ECO:0000313" key="1">
    <source>
        <dbReference type="EMBL" id="KAI7936695.1"/>
    </source>
</evidence>
<gene>
    <name evidence="1" type="ORF">MJO28_015594</name>
</gene>
<keyword evidence="2" id="KW-1185">Reference proteome</keyword>
<dbReference type="EMBL" id="CM045881">
    <property type="protein sequence ID" value="KAI7936695.1"/>
    <property type="molecule type" value="Genomic_DNA"/>
</dbReference>
<reference evidence="1 2" key="3">
    <citation type="journal article" date="2022" name="Microbiol. Spectr.">
        <title>Folding features and dynamics of 3D genome architecture in plant fungal pathogens.</title>
        <authorList>
            <person name="Xia C."/>
        </authorList>
    </citation>
    <scope>NUCLEOTIDE SEQUENCE [LARGE SCALE GENOMIC DNA]</scope>
    <source>
        <strain evidence="1 2">93-210</strain>
    </source>
</reference>